<reference evidence="1 2" key="1">
    <citation type="submission" date="2024-02" db="EMBL/GenBank/DDBJ databases">
        <title>A draft genome for the cacao thread blight pathogen Marasmius crinis-equi.</title>
        <authorList>
            <person name="Cohen S.P."/>
            <person name="Baruah I.K."/>
            <person name="Amoako-Attah I."/>
            <person name="Bukari Y."/>
            <person name="Meinhardt L.W."/>
            <person name="Bailey B.A."/>
        </authorList>
    </citation>
    <scope>NUCLEOTIDE SEQUENCE [LARGE SCALE GENOMIC DNA]</scope>
    <source>
        <strain evidence="1 2">GH-76</strain>
    </source>
</reference>
<protein>
    <submittedName>
        <fullName evidence="1">Uncharacterized protein</fullName>
    </submittedName>
</protein>
<dbReference type="Proteomes" id="UP001465976">
    <property type="component" value="Unassembled WGS sequence"/>
</dbReference>
<proteinExistence type="predicted"/>
<comment type="caution">
    <text evidence="1">The sequence shown here is derived from an EMBL/GenBank/DDBJ whole genome shotgun (WGS) entry which is preliminary data.</text>
</comment>
<keyword evidence="2" id="KW-1185">Reference proteome</keyword>
<organism evidence="1 2">
    <name type="scientific">Marasmius crinis-equi</name>
    <dbReference type="NCBI Taxonomy" id="585013"/>
    <lineage>
        <taxon>Eukaryota</taxon>
        <taxon>Fungi</taxon>
        <taxon>Dikarya</taxon>
        <taxon>Basidiomycota</taxon>
        <taxon>Agaricomycotina</taxon>
        <taxon>Agaricomycetes</taxon>
        <taxon>Agaricomycetidae</taxon>
        <taxon>Agaricales</taxon>
        <taxon>Marasmiineae</taxon>
        <taxon>Marasmiaceae</taxon>
        <taxon>Marasmius</taxon>
    </lineage>
</organism>
<gene>
    <name evidence="1" type="ORF">V5O48_011345</name>
</gene>
<sequence>MAPIAPRIVADPFQRRITDLFEVTEIKNYPEPEPKPVKFTHFVFYLANGTRQVFEFENISTRTRLSKYQRFLARFRISERPQFRILVIRGSSYWWKTLGWREFFDVPMNDTPIFFHMANSIKTLPRTWTRDVEAYLEAL</sequence>
<evidence type="ECO:0000313" key="2">
    <source>
        <dbReference type="Proteomes" id="UP001465976"/>
    </source>
</evidence>
<name>A0ABR3F5Y3_9AGAR</name>
<evidence type="ECO:0000313" key="1">
    <source>
        <dbReference type="EMBL" id="KAL0570613.1"/>
    </source>
</evidence>
<dbReference type="EMBL" id="JBAHYK010000902">
    <property type="protein sequence ID" value="KAL0570613.1"/>
    <property type="molecule type" value="Genomic_DNA"/>
</dbReference>
<accession>A0ABR3F5Y3</accession>